<keyword evidence="1" id="KW-0472">Membrane</keyword>
<reference evidence="2" key="1">
    <citation type="submission" date="2023-08" db="EMBL/GenBank/DDBJ databases">
        <title>Draft sequence of the Babesia gibsoni genome.</title>
        <authorList>
            <person name="Yamagishi J.Y."/>
            <person name="Xuan X.X."/>
        </authorList>
    </citation>
    <scope>NUCLEOTIDE SEQUENCE</scope>
    <source>
        <strain evidence="2">Azabu</strain>
    </source>
</reference>
<dbReference type="Proteomes" id="UP001230268">
    <property type="component" value="Unassembled WGS sequence"/>
</dbReference>
<keyword evidence="1" id="KW-1133">Transmembrane helix</keyword>
<keyword evidence="3" id="KW-1185">Reference proteome</keyword>
<evidence type="ECO:0000256" key="1">
    <source>
        <dbReference type="SAM" id="Phobius"/>
    </source>
</evidence>
<feature type="transmembrane region" description="Helical" evidence="1">
    <location>
        <begin position="878"/>
        <end position="898"/>
    </location>
</feature>
<name>A0AAD8LHL1_BABGI</name>
<feature type="transmembrane region" description="Helical" evidence="1">
    <location>
        <begin position="774"/>
        <end position="796"/>
    </location>
</feature>
<protein>
    <submittedName>
        <fullName evidence="2">Uncharacterized protein</fullName>
    </submittedName>
</protein>
<feature type="transmembrane region" description="Helical" evidence="1">
    <location>
        <begin position="608"/>
        <end position="628"/>
    </location>
</feature>
<feature type="transmembrane region" description="Helical" evidence="1">
    <location>
        <begin position="853"/>
        <end position="872"/>
    </location>
</feature>
<feature type="transmembrane region" description="Helical" evidence="1">
    <location>
        <begin position="563"/>
        <end position="588"/>
    </location>
</feature>
<keyword evidence="1" id="KW-0812">Transmembrane</keyword>
<feature type="transmembrane region" description="Helical" evidence="1">
    <location>
        <begin position="531"/>
        <end position="551"/>
    </location>
</feature>
<feature type="transmembrane region" description="Helical" evidence="1">
    <location>
        <begin position="802"/>
        <end position="822"/>
    </location>
</feature>
<evidence type="ECO:0000313" key="2">
    <source>
        <dbReference type="EMBL" id="KAK1442805.1"/>
    </source>
</evidence>
<sequence length="1836" mass="209588">MNIHIWHILLFGGCSYCLLGLLNLLEAGSNSVIVEASISELLPVKGIFHLIPTRVKLSLQTNVSCDVYPADYQNASNVTLVCNSITLRSGAPLTLKLTQEKYPIWANGSSLKPTLSLLSGSSKTVVESIILQRGESQKVLLCLEESLNGRKENISCKQFNIRMFVKYFSIHSDFYYTLVRYFKYVSTLFVTKRKETKHGNSPLFNEHHGNDIKEPIIPEEGYCTLDADSARLCSLEVKGNAAFASPFDPYMSMIDVMVMCKDGDKEDDVSIEVPLQLIKGVDRKLTVSLGGEKEENLPKTIHMGALCKKEADTTKRTSIMVLKTFNERSGFNHFTFIRFVFREPKDYGLVSLIGSLTNTTFTKIEEIDIIGRVKERQYSYRRPHFTIRGGFAETRVNVNSNAKGNLSIFLIDGNVYVTINGVKIKSREYKTTIKDMKMEIKSESHTTLSKVIISSGSSSGFYNFTTALWWIYVILHACFLKEVQFLDSVVSYVFASFHFPMNFTGTPGSLLVNPLLIFVNDTVSTNHFADFLMLSSLFVSILLVAATAIAWPSRLIKKIRESLNLRLPYVAICCNLYNILMLGLHLSVYQSGPTSIFLLGYILPGSTFKYFSLFILSTTTVLSSYTSIKCFKRFFESKWTIDKNLKDISFNMAEAAGEGIVTRIFIEGGKLYKIRFKNTNLKLYSDLLKKHLISIRVFNVASISVNGHVEDSGGKFFSIKNNIEGFQGRNLVAELTLKGVEIISSMKKDFIIWYLPGGSDDKSDIGKTRISTTFVVLSSFYDLFCLYLSCLLHYLFGFNLKLTIGHVLLKWILTTITILPMYSHINNIIKQFSSPNDFSMNGIKNGGIIFKMAFYKFIRTVTLVAYICLTYWQKNPNYSAIMSVIQCWMFFSSFHIGFPILQIHKLAEEVSCFIMSMNIVLCHIHAMYLYITLRLSPGLLATFRGCCSAMSVCKPKITDDLNNMYHSATDDIITRILKLNVIDEFSQSYNIQPSEHITKYTFLHPSVYVKFGDMSPTFNVEGSSMNLIRNIDHNVEYGIINRATASTSYEYRVGFDKLPMKDLRISRETSNAFYSNVHVIYVDHGLSYTKKGNDRYISSNTYYPNDLGSTNYSNNVGLRGAYYGVTDGNRGLIGVIEWRRPLDTDSTYEVLNTAGTNKLQLYIKIGSLHMQGLYSSAFPTVITFDEKKKEYRIYSNIINPLERYSIKIMYQGDRITKYTNVMNCTTCEKAAEVEFYINEDISKCVEVTVSEDVSHENVALNHGHMEVKMDNSNGVLRIYNDDFKIGRKYTLKYQSTIHGPQVELIYCGLSQELFHEMTVPLEMDLEGIYDFIILNNGGVSKTIEHVEIHASLKDNYAFGMKSEIMQYISSVDLTEYYDGFSHFKHKTFHFYEKTDESTHSKSVNLPISYLKVNECQYLLGENISFLVPVTVVQLLKGKHGNHLYRVIPHYDVLASDLKQRINRLYYVLRYIQLDLLLYKGYNNRAGKESPTVETVEDNKTDKNISVLLSSSHANEQHMNIEEPDELFMELLVTIFSNDSLRDHGYGNTNSLEDLDVSFIFAVRTVIIFCIKQLEEAVSILLRQHEMANSIPVKIEMQRFDTFISQGMMVERATSMLKNTDKFNVFLAFPFVLKIEEIHSRVNVEQELKRLTLSVSRQFYSKDTIKPDPFIKSSLSRYLMKYIDLKEMHMGLCHIIVPDDGYDVLATGSMYCFLKMVNNEDYFVKDAVLWKPCIVSFNWDMMRVMSPENAAGETPGNFDFIVLSLEQRISQEGINLLGNKRATDNNLMVELTVEEMNNGYRNESQLHELATSDTMVLRCNERYYHFFHKLNGFLNSL</sequence>
<dbReference type="EMBL" id="JAVEPI010000003">
    <property type="protein sequence ID" value="KAK1442805.1"/>
    <property type="molecule type" value="Genomic_DNA"/>
</dbReference>
<accession>A0AAD8LHL1</accession>
<feature type="transmembrane region" description="Helical" evidence="1">
    <location>
        <begin position="460"/>
        <end position="480"/>
    </location>
</feature>
<comment type="caution">
    <text evidence="2">The sequence shown here is derived from an EMBL/GenBank/DDBJ whole genome shotgun (WGS) entry which is preliminary data.</text>
</comment>
<feature type="transmembrane region" description="Helical" evidence="1">
    <location>
        <begin position="492"/>
        <end position="519"/>
    </location>
</feature>
<feature type="transmembrane region" description="Helical" evidence="1">
    <location>
        <begin position="910"/>
        <end position="931"/>
    </location>
</feature>
<evidence type="ECO:0000313" key="3">
    <source>
        <dbReference type="Proteomes" id="UP001230268"/>
    </source>
</evidence>
<gene>
    <name evidence="2" type="ORF">BgAZ_303230</name>
</gene>
<proteinExistence type="predicted"/>
<organism evidence="2 3">
    <name type="scientific">Babesia gibsoni</name>
    <dbReference type="NCBI Taxonomy" id="33632"/>
    <lineage>
        <taxon>Eukaryota</taxon>
        <taxon>Sar</taxon>
        <taxon>Alveolata</taxon>
        <taxon>Apicomplexa</taxon>
        <taxon>Aconoidasida</taxon>
        <taxon>Piroplasmida</taxon>
        <taxon>Babesiidae</taxon>
        <taxon>Babesia</taxon>
    </lineage>
</organism>